<dbReference type="AlphaFoldDB" id="A0A1L7XH08"/>
<dbReference type="PANTHER" id="PTHR34502">
    <property type="entry name" value="DUF6594 DOMAIN-CONTAINING PROTEIN-RELATED"/>
    <property type="match status" value="1"/>
</dbReference>
<evidence type="ECO:0000256" key="1">
    <source>
        <dbReference type="SAM" id="MobiDB-lite"/>
    </source>
</evidence>
<gene>
    <name evidence="4" type="ORF">PAC_14218</name>
</gene>
<feature type="region of interest" description="Disordered" evidence="1">
    <location>
        <begin position="1"/>
        <end position="91"/>
    </location>
</feature>
<evidence type="ECO:0000313" key="4">
    <source>
        <dbReference type="EMBL" id="CZR64320.1"/>
    </source>
</evidence>
<feature type="compositionally biased region" description="Low complexity" evidence="1">
    <location>
        <begin position="51"/>
        <end position="65"/>
    </location>
</feature>
<name>A0A1L7XH08_9HELO</name>
<keyword evidence="2" id="KW-0812">Transmembrane</keyword>
<feature type="domain" description="DUF6594" evidence="3">
    <location>
        <begin position="143"/>
        <end position="401"/>
    </location>
</feature>
<dbReference type="EMBL" id="FJOG01000026">
    <property type="protein sequence ID" value="CZR64320.1"/>
    <property type="molecule type" value="Genomic_DNA"/>
</dbReference>
<protein>
    <recommendedName>
        <fullName evidence="3">DUF6594 domain-containing protein</fullName>
    </recommendedName>
</protein>
<keyword evidence="2" id="KW-1133">Transmembrane helix</keyword>
<feature type="transmembrane region" description="Helical" evidence="2">
    <location>
        <begin position="362"/>
        <end position="382"/>
    </location>
</feature>
<keyword evidence="5" id="KW-1185">Reference proteome</keyword>
<evidence type="ECO:0000313" key="5">
    <source>
        <dbReference type="Proteomes" id="UP000184330"/>
    </source>
</evidence>
<organism evidence="4 5">
    <name type="scientific">Phialocephala subalpina</name>
    <dbReference type="NCBI Taxonomy" id="576137"/>
    <lineage>
        <taxon>Eukaryota</taxon>
        <taxon>Fungi</taxon>
        <taxon>Dikarya</taxon>
        <taxon>Ascomycota</taxon>
        <taxon>Pezizomycotina</taxon>
        <taxon>Leotiomycetes</taxon>
        <taxon>Helotiales</taxon>
        <taxon>Mollisiaceae</taxon>
        <taxon>Phialocephala</taxon>
        <taxon>Phialocephala fortinii species complex</taxon>
    </lineage>
</organism>
<evidence type="ECO:0000256" key="2">
    <source>
        <dbReference type="SAM" id="Phobius"/>
    </source>
</evidence>
<proteinExistence type="predicted"/>
<dbReference type="Proteomes" id="UP000184330">
    <property type="component" value="Unassembled WGS sequence"/>
</dbReference>
<evidence type="ECO:0000259" key="3">
    <source>
        <dbReference type="Pfam" id="PF20237"/>
    </source>
</evidence>
<dbReference type="InterPro" id="IPR046529">
    <property type="entry name" value="DUF6594"/>
</dbReference>
<reference evidence="4 5" key="1">
    <citation type="submission" date="2016-03" db="EMBL/GenBank/DDBJ databases">
        <authorList>
            <person name="Ploux O."/>
        </authorList>
    </citation>
    <scope>NUCLEOTIDE SEQUENCE [LARGE SCALE GENOMIC DNA]</scope>
    <source>
        <strain evidence="4 5">UAMH 11012</strain>
    </source>
</reference>
<keyword evidence="2" id="KW-0472">Membrane</keyword>
<sequence>MSPDVVPNLRRSHSSPGATSIDPYDRAEQGFRVGSSADIPGARQPVEARRTLSLRYSLRSSDSTLAGSPGESYELGSQQRAPLPRQESPQKPAAWISQCFNGIRLPSFPRPTPRNSPADPPDDYKLGYTQFQHDRFEDFPDGWPRLAAFMESSESFGIYRMFGVPHARLLVIHMSNIEEIWTELLEMDRKDAAGGADTNWRLKNRFHEDGLDTSKIILQQRLEAEILAYDTLLEKFGNIKSMSRTPARDHDSLFRYLWANKPLDPHEDDWIYHPDDFVSLVPPRRNGFEGFILRHLDGWPNSCFKKLFQTGKAQHKTRDSEVKFYCTARINTIARLIAVFFAVLVLFIPVILFFLTSMSRAWMAVVVLAFDFIFSVMISLLTDAGDKEIFVGTATYCAVLVTFLGNLQRPER</sequence>
<feature type="transmembrane region" description="Helical" evidence="2">
    <location>
        <begin position="388"/>
        <end position="407"/>
    </location>
</feature>
<dbReference type="PANTHER" id="PTHR34502:SF3">
    <property type="entry name" value="DUF6594 DOMAIN-CONTAINING PROTEIN"/>
    <property type="match status" value="1"/>
</dbReference>
<accession>A0A1L7XH08</accession>
<feature type="transmembrane region" description="Helical" evidence="2">
    <location>
        <begin position="333"/>
        <end position="355"/>
    </location>
</feature>
<dbReference type="OrthoDB" id="3533814at2759"/>
<dbReference type="Pfam" id="PF20237">
    <property type="entry name" value="DUF6594"/>
    <property type="match status" value="1"/>
</dbReference>